<dbReference type="AlphaFoldDB" id="A0A940DGB4"/>
<evidence type="ECO:0000313" key="2">
    <source>
        <dbReference type="Proteomes" id="UP000727857"/>
    </source>
</evidence>
<sequence length="154" mass="17165">MAVLLHVFFDAREASVVANIKIAGIMTVPVRLSATEDGIIITSPRGAKLLSPDRSGHTESIKKALRENVSVVYTKLTVSVLHNSGDGVEKLLNFFASIINFALIYNTRLDFLGKKEFNLRFFEGPPNLWIEGRMLIKYNLAGIIFSLLKILFAR</sequence>
<name>A0A940DGB4_9FIRM</name>
<protein>
    <submittedName>
        <fullName evidence="1">Uncharacterized protein</fullName>
    </submittedName>
</protein>
<gene>
    <name evidence="1" type="ORF">IAB16_04215</name>
</gene>
<organism evidence="1 2">
    <name type="scientific">Candidatus Stercoripulliclostridium pullicola</name>
    <dbReference type="NCBI Taxonomy" id="2840953"/>
    <lineage>
        <taxon>Bacteria</taxon>
        <taxon>Bacillati</taxon>
        <taxon>Bacillota</taxon>
        <taxon>Clostridia</taxon>
        <taxon>Eubacteriales</taxon>
        <taxon>Candidatus Stercoripulliclostridium</taxon>
    </lineage>
</organism>
<comment type="caution">
    <text evidence="1">The sequence shown here is derived from an EMBL/GenBank/DDBJ whole genome shotgun (WGS) entry which is preliminary data.</text>
</comment>
<evidence type="ECO:0000313" key="1">
    <source>
        <dbReference type="EMBL" id="MBO8424201.1"/>
    </source>
</evidence>
<reference evidence="1" key="2">
    <citation type="journal article" date="2021" name="PeerJ">
        <title>Extensive microbial diversity within the chicken gut microbiome revealed by metagenomics and culture.</title>
        <authorList>
            <person name="Gilroy R."/>
            <person name="Ravi A."/>
            <person name="Getino M."/>
            <person name="Pursley I."/>
            <person name="Horton D.L."/>
            <person name="Alikhan N.F."/>
            <person name="Baker D."/>
            <person name="Gharbi K."/>
            <person name="Hall N."/>
            <person name="Watson M."/>
            <person name="Adriaenssens E.M."/>
            <person name="Foster-Nyarko E."/>
            <person name="Jarju S."/>
            <person name="Secka A."/>
            <person name="Antonio M."/>
            <person name="Oren A."/>
            <person name="Chaudhuri R.R."/>
            <person name="La Ragione R."/>
            <person name="Hildebrand F."/>
            <person name="Pallen M.J."/>
        </authorList>
    </citation>
    <scope>NUCLEOTIDE SEQUENCE</scope>
    <source>
        <strain evidence="1">517</strain>
    </source>
</reference>
<proteinExistence type="predicted"/>
<accession>A0A940DGB4</accession>
<reference evidence="1" key="1">
    <citation type="submission" date="2020-10" db="EMBL/GenBank/DDBJ databases">
        <authorList>
            <person name="Gilroy R."/>
        </authorList>
    </citation>
    <scope>NUCLEOTIDE SEQUENCE</scope>
    <source>
        <strain evidence="1">517</strain>
    </source>
</reference>
<dbReference type="EMBL" id="JADINF010000105">
    <property type="protein sequence ID" value="MBO8424201.1"/>
    <property type="molecule type" value="Genomic_DNA"/>
</dbReference>
<dbReference type="Proteomes" id="UP000727857">
    <property type="component" value="Unassembled WGS sequence"/>
</dbReference>